<sequence length="682" mass="75659">MWRLCMHAYPHLFTPLTINGMTLKNRVIMPPMGTNLASLNGEVSQEQLDYYSLRARGGTGLITIENICVDFPFASNGTTQLRIDNDQYIPGLYKLTETLHKHGTCVAIQLNHAGASAYAYRLNGEMPISASAVPSKKNGNIPRPMTHEEIYRAVDKFGDAAERVRRANFDCVEIHAGHSYLISQFLSPLFNQRTDEFGGNIENRSRFLTLIVDKVRACVGPMFPISLRISADDFLQGGNTLEDSLHILERCQEKVDIINVSAAQNDNLYLQIDQMSQEDGWKRYLSRAVRTRFNKPTVVAGNIRTPQLAEDILAQGDADLIAIGRGLIAEPDWVQKVQSGHEETMRKCISCNIGCADHRIARSLPLRCSINPDIIHGDAYKQRQVKRPTRVVVIGAGTAGIEAACTAAEVGCKTWLFEAKNHIGGLAVEIARLPEKKRIADFPQFLRNRMARLENLQLHLGQQVQPEQLEVLRPDLIVNATGSVPLLPPIAGLHETIDRPGSVVFTITGMIQHLDTFSALQGKRIAVVGGGAVGLDVIEYFATRGAEAVLIEMQNSPGRDLDIITKSAMLALLEQHQVEQHMDTQLIEVKPDRFRVKNAHHTFDIAFDYGFICLGMCPNRSGFEAVERWATARHIKIMNIGDSLKARRIIDGVREGRNVLDALEETGALGSHEATSIPLLTY</sequence>
<evidence type="ECO:0000256" key="4">
    <source>
        <dbReference type="ARBA" id="ARBA00022630"/>
    </source>
</evidence>
<keyword evidence="6" id="KW-0479">Metal-binding</keyword>
<evidence type="ECO:0000313" key="12">
    <source>
        <dbReference type="EMBL" id="ADD75869.1"/>
    </source>
</evidence>
<organism evidence="12 13">
    <name type="scientific">Pantoea ananatis (strain LMG 20103)</name>
    <dbReference type="NCBI Taxonomy" id="706191"/>
    <lineage>
        <taxon>Bacteria</taxon>
        <taxon>Pseudomonadati</taxon>
        <taxon>Pseudomonadota</taxon>
        <taxon>Gammaproteobacteria</taxon>
        <taxon>Enterobacterales</taxon>
        <taxon>Erwiniaceae</taxon>
        <taxon>Pantoea</taxon>
    </lineage>
</organism>
<evidence type="ECO:0000259" key="11">
    <source>
        <dbReference type="Pfam" id="PF07992"/>
    </source>
</evidence>
<evidence type="ECO:0000256" key="9">
    <source>
        <dbReference type="ARBA" id="ARBA00023014"/>
    </source>
</evidence>
<evidence type="ECO:0000256" key="8">
    <source>
        <dbReference type="ARBA" id="ARBA00023004"/>
    </source>
</evidence>
<dbReference type="SUPFAM" id="SSF51905">
    <property type="entry name" value="FAD/NAD(P)-binding domain"/>
    <property type="match status" value="1"/>
</dbReference>
<dbReference type="GO" id="GO:0016491">
    <property type="term" value="F:oxidoreductase activity"/>
    <property type="evidence" value="ECO:0007669"/>
    <property type="project" value="UniProtKB-KW"/>
</dbReference>
<dbReference type="InterPro" id="IPR036188">
    <property type="entry name" value="FAD/NAD-bd_sf"/>
</dbReference>
<dbReference type="GO" id="GO:0046872">
    <property type="term" value="F:metal ion binding"/>
    <property type="evidence" value="ECO:0007669"/>
    <property type="project" value="UniProtKB-KW"/>
</dbReference>
<dbReference type="PANTHER" id="PTHR42917">
    <property type="entry name" value="2,4-DIENOYL-COA REDUCTASE"/>
    <property type="match status" value="1"/>
</dbReference>
<keyword evidence="5" id="KW-0288">FMN</keyword>
<comment type="cofactor">
    <cofactor evidence="2">
        <name>[4Fe-4S] cluster</name>
        <dbReference type="ChEBI" id="CHEBI:49883"/>
    </cofactor>
</comment>
<protein>
    <submittedName>
        <fullName evidence="12">FadH</fullName>
    </submittedName>
</protein>
<accession>D4GJQ9</accession>
<dbReference type="Gene3D" id="3.20.20.70">
    <property type="entry name" value="Aldolase class I"/>
    <property type="match status" value="1"/>
</dbReference>
<dbReference type="eggNOG" id="COG1902">
    <property type="taxonomic scope" value="Bacteria"/>
</dbReference>
<dbReference type="PRINTS" id="PR00368">
    <property type="entry name" value="FADPNR"/>
</dbReference>
<evidence type="ECO:0000259" key="10">
    <source>
        <dbReference type="Pfam" id="PF00724"/>
    </source>
</evidence>
<feature type="domain" description="FAD/NAD(P)-binding" evidence="11">
    <location>
        <begin position="390"/>
        <end position="625"/>
    </location>
</feature>
<dbReference type="PRINTS" id="PR00411">
    <property type="entry name" value="PNDRDTASEI"/>
</dbReference>
<keyword evidence="9" id="KW-0411">Iron-sulfur</keyword>
<dbReference type="SUPFAM" id="SSF51971">
    <property type="entry name" value="Nucleotide-binding domain"/>
    <property type="match status" value="1"/>
</dbReference>
<comment type="similarity">
    <text evidence="3">In the N-terminal section; belongs to the NADH:flavin oxidoreductase/NADH oxidase family.</text>
</comment>
<evidence type="ECO:0000256" key="3">
    <source>
        <dbReference type="ARBA" id="ARBA00011048"/>
    </source>
</evidence>
<reference evidence="12 13" key="1">
    <citation type="journal article" date="2010" name="J. Bacteriol.">
        <title>Genome sequence of Pantoea ananatis LMG20103, the causative agent of Eucalyptus blight and dieback.</title>
        <authorList>
            <person name="De Maayer P."/>
            <person name="Chan W.Y."/>
            <person name="Venter S.N."/>
            <person name="Toth I.K."/>
            <person name="Birch P.R."/>
            <person name="Joubert F."/>
            <person name="Coutinho T.A."/>
        </authorList>
    </citation>
    <scope>NUCLEOTIDE SEQUENCE [LARGE SCALE GENOMIC DNA]</scope>
    <source>
        <strain evidence="12 13">LMG 20103</strain>
    </source>
</reference>
<dbReference type="Pfam" id="PF00724">
    <property type="entry name" value="Oxidored_FMN"/>
    <property type="match status" value="1"/>
</dbReference>
<dbReference type="Gene3D" id="3.40.50.720">
    <property type="entry name" value="NAD(P)-binding Rossmann-like Domain"/>
    <property type="match status" value="1"/>
</dbReference>
<comment type="cofactor">
    <cofactor evidence="1">
        <name>FMN</name>
        <dbReference type="ChEBI" id="CHEBI:58210"/>
    </cofactor>
</comment>
<evidence type="ECO:0000256" key="2">
    <source>
        <dbReference type="ARBA" id="ARBA00001966"/>
    </source>
</evidence>
<evidence type="ECO:0000256" key="6">
    <source>
        <dbReference type="ARBA" id="ARBA00022723"/>
    </source>
</evidence>
<keyword evidence="8" id="KW-0408">Iron</keyword>
<dbReference type="AlphaFoldDB" id="D4GJQ9"/>
<dbReference type="SUPFAM" id="SSF51395">
    <property type="entry name" value="FMN-linked oxidoreductases"/>
    <property type="match status" value="1"/>
</dbReference>
<dbReference type="InterPro" id="IPR023753">
    <property type="entry name" value="FAD/NAD-binding_dom"/>
</dbReference>
<dbReference type="HOGENOM" id="CLU_012153_1_2_6"/>
<dbReference type="GO" id="GO:0010181">
    <property type="term" value="F:FMN binding"/>
    <property type="evidence" value="ECO:0007669"/>
    <property type="project" value="InterPro"/>
</dbReference>
<dbReference type="InterPro" id="IPR051793">
    <property type="entry name" value="NADH:flavin_oxidoreductase"/>
</dbReference>
<gene>
    <name evidence="12" type="primary">fadH</name>
    <name evidence="12" type="ordered locus">PANA_0702</name>
</gene>
<dbReference type="Proteomes" id="UP000001702">
    <property type="component" value="Chromosome"/>
</dbReference>
<evidence type="ECO:0000256" key="1">
    <source>
        <dbReference type="ARBA" id="ARBA00001917"/>
    </source>
</evidence>
<dbReference type="Gene3D" id="3.50.50.60">
    <property type="entry name" value="FAD/NAD(P)-binding domain"/>
    <property type="match status" value="1"/>
</dbReference>
<evidence type="ECO:0000313" key="13">
    <source>
        <dbReference type="Proteomes" id="UP000001702"/>
    </source>
</evidence>
<dbReference type="STRING" id="706191.PANA_0702"/>
<dbReference type="Pfam" id="PF07992">
    <property type="entry name" value="Pyr_redox_2"/>
    <property type="match status" value="1"/>
</dbReference>
<feature type="domain" description="NADH:flavin oxidoreductase/NADH oxidase N-terminal" evidence="10">
    <location>
        <begin position="12"/>
        <end position="342"/>
    </location>
</feature>
<dbReference type="InterPro" id="IPR013785">
    <property type="entry name" value="Aldolase_TIM"/>
</dbReference>
<keyword evidence="7" id="KW-0560">Oxidoreductase</keyword>
<evidence type="ECO:0000256" key="5">
    <source>
        <dbReference type="ARBA" id="ARBA00022643"/>
    </source>
</evidence>
<keyword evidence="4" id="KW-0285">Flavoprotein</keyword>
<evidence type="ECO:0000256" key="7">
    <source>
        <dbReference type="ARBA" id="ARBA00023002"/>
    </source>
</evidence>
<dbReference type="EMBL" id="CP001875">
    <property type="protein sequence ID" value="ADD75869.1"/>
    <property type="molecule type" value="Genomic_DNA"/>
</dbReference>
<dbReference type="CDD" id="cd02803">
    <property type="entry name" value="OYE_like_FMN_family"/>
    <property type="match status" value="1"/>
</dbReference>
<dbReference type="PANTHER" id="PTHR42917:SF2">
    <property type="entry name" value="2,4-DIENOYL-COA REDUCTASE [(2E)-ENOYL-COA-PRODUCING]"/>
    <property type="match status" value="1"/>
</dbReference>
<dbReference type="eggNOG" id="COG0446">
    <property type="taxonomic scope" value="Bacteria"/>
</dbReference>
<proteinExistence type="inferred from homology"/>
<dbReference type="InterPro" id="IPR001155">
    <property type="entry name" value="OxRdtase_FMN_N"/>
</dbReference>
<keyword evidence="13" id="KW-1185">Reference proteome</keyword>
<dbReference type="KEGG" id="pam:PANA_0702"/>
<name>D4GJQ9_PANAM</name>
<dbReference type="GO" id="GO:0051536">
    <property type="term" value="F:iron-sulfur cluster binding"/>
    <property type="evidence" value="ECO:0007669"/>
    <property type="project" value="UniProtKB-KW"/>
</dbReference>